<dbReference type="InterPro" id="IPR002083">
    <property type="entry name" value="MATH/TRAF_dom"/>
</dbReference>
<evidence type="ECO:0008006" key="5">
    <source>
        <dbReference type="Google" id="ProtNLM"/>
    </source>
</evidence>
<evidence type="ECO:0000313" key="4">
    <source>
        <dbReference type="Proteomes" id="UP000230233"/>
    </source>
</evidence>
<dbReference type="InterPro" id="IPR052664">
    <property type="entry name" value="BTB-MATH_domain_protein"/>
</dbReference>
<protein>
    <recommendedName>
        <fullName evidence="5">BTB domain-containing protein</fullName>
    </recommendedName>
</protein>
<dbReference type="Proteomes" id="UP000230233">
    <property type="component" value="Chromosome II"/>
</dbReference>
<dbReference type="Pfam" id="PF00651">
    <property type="entry name" value="BTB"/>
    <property type="match status" value="1"/>
</dbReference>
<dbReference type="SUPFAM" id="SSF54695">
    <property type="entry name" value="POZ domain"/>
    <property type="match status" value="1"/>
</dbReference>
<dbReference type="PROSITE" id="PS50097">
    <property type="entry name" value="BTB"/>
    <property type="match status" value="1"/>
</dbReference>
<dbReference type="InterPro" id="IPR008974">
    <property type="entry name" value="TRAF-like"/>
</dbReference>
<dbReference type="CDD" id="cd00121">
    <property type="entry name" value="MATH"/>
    <property type="match status" value="1"/>
</dbReference>
<dbReference type="PANTHER" id="PTHR22743">
    <property type="entry name" value="MEPRIN/TRAF-LIKE MATH FAMILY-C.ELEGANS"/>
    <property type="match status" value="1"/>
</dbReference>
<dbReference type="InterPro" id="IPR011333">
    <property type="entry name" value="SKP1/BTB/POZ_sf"/>
</dbReference>
<feature type="domain" description="MATH" evidence="2">
    <location>
        <begin position="7"/>
        <end position="126"/>
    </location>
</feature>
<dbReference type="SMART" id="SM00225">
    <property type="entry name" value="BTB"/>
    <property type="match status" value="1"/>
</dbReference>
<name>A0A2G5V8C5_9PELO</name>
<dbReference type="PANTHER" id="PTHR22743:SF165">
    <property type="entry name" value="BTB AND MATH DOMAIN CONTAINING-RELATED"/>
    <property type="match status" value="1"/>
</dbReference>
<dbReference type="EMBL" id="PDUG01000002">
    <property type="protein sequence ID" value="PIC47911.1"/>
    <property type="molecule type" value="Genomic_DNA"/>
</dbReference>
<gene>
    <name evidence="3" type="primary">Cnig_chr_II.g7089</name>
    <name evidence="3" type="ORF">B9Z55_007089</name>
</gene>
<sequence length="309" mass="35071">MPYVAKEFVLTSIFKNVSEMKEGINTYSEIEEHFGVLWKLRMKRNGESLGISLHCLIDKTEKWRIEAERYLKLIAATGKVHSMSLTNPYGNSEGEGLAWGYQSFIPWNELMKDYVIDDSVTVEAHVKILKMTGIEKKRIRNFDESTKEFSDVALVVENEKFYVSKLFLARQSSYFKSLLLGNFAEAKQSEVTLSSADSIDFQNYLEVLHGESAAIDEDTVNGILNLADIYDTLTVGKQCEKFLMNESVKSKKEKLELAKKYNLKSLKNKCLSEIKTIDDIRSAVSGDMSQMDPSVVASLIQKSISYQSK</sequence>
<dbReference type="Pfam" id="PF00917">
    <property type="entry name" value="MATH"/>
    <property type="match status" value="1"/>
</dbReference>
<evidence type="ECO:0000259" key="2">
    <source>
        <dbReference type="PROSITE" id="PS50144"/>
    </source>
</evidence>
<dbReference type="OrthoDB" id="6130897at2759"/>
<organism evidence="3 4">
    <name type="scientific">Caenorhabditis nigoni</name>
    <dbReference type="NCBI Taxonomy" id="1611254"/>
    <lineage>
        <taxon>Eukaryota</taxon>
        <taxon>Metazoa</taxon>
        <taxon>Ecdysozoa</taxon>
        <taxon>Nematoda</taxon>
        <taxon>Chromadorea</taxon>
        <taxon>Rhabditida</taxon>
        <taxon>Rhabditina</taxon>
        <taxon>Rhabditomorpha</taxon>
        <taxon>Rhabditoidea</taxon>
        <taxon>Rhabditidae</taxon>
        <taxon>Peloderinae</taxon>
        <taxon>Caenorhabditis</taxon>
    </lineage>
</organism>
<accession>A0A2G5V8C5</accession>
<keyword evidence="4" id="KW-1185">Reference proteome</keyword>
<evidence type="ECO:0000259" key="1">
    <source>
        <dbReference type="PROSITE" id="PS50097"/>
    </source>
</evidence>
<dbReference type="SMART" id="SM00061">
    <property type="entry name" value="MATH"/>
    <property type="match status" value="1"/>
</dbReference>
<comment type="caution">
    <text evidence="3">The sequence shown here is derived from an EMBL/GenBank/DDBJ whole genome shotgun (WGS) entry which is preliminary data.</text>
</comment>
<dbReference type="AlphaFoldDB" id="A0A2G5V8C5"/>
<dbReference type="STRING" id="1611254.A0A2G5V8C5"/>
<dbReference type="Gene3D" id="2.60.210.10">
    <property type="entry name" value="Apoptosis, Tumor Necrosis Factor Receptor Associated Protein 2, Chain A"/>
    <property type="match status" value="1"/>
</dbReference>
<feature type="domain" description="BTB" evidence="1">
    <location>
        <begin position="150"/>
        <end position="217"/>
    </location>
</feature>
<proteinExistence type="predicted"/>
<dbReference type="InterPro" id="IPR000210">
    <property type="entry name" value="BTB/POZ_dom"/>
</dbReference>
<reference evidence="4" key="1">
    <citation type="submission" date="2017-10" db="EMBL/GenBank/DDBJ databases">
        <title>Rapid genome shrinkage in a self-fertile nematode reveals novel sperm competition proteins.</title>
        <authorList>
            <person name="Yin D."/>
            <person name="Schwarz E.M."/>
            <person name="Thomas C.G."/>
            <person name="Felde R.L."/>
            <person name="Korf I.F."/>
            <person name="Cutter A.D."/>
            <person name="Schartner C.M."/>
            <person name="Ralston E.J."/>
            <person name="Meyer B.J."/>
            <person name="Haag E.S."/>
        </authorList>
    </citation>
    <scope>NUCLEOTIDE SEQUENCE [LARGE SCALE GENOMIC DNA]</scope>
    <source>
        <strain evidence="4">JU1422</strain>
    </source>
</reference>
<dbReference type="Gene3D" id="3.30.710.10">
    <property type="entry name" value="Potassium Channel Kv1.1, Chain A"/>
    <property type="match status" value="1"/>
</dbReference>
<dbReference type="SUPFAM" id="SSF49599">
    <property type="entry name" value="TRAF domain-like"/>
    <property type="match status" value="1"/>
</dbReference>
<dbReference type="PROSITE" id="PS50144">
    <property type="entry name" value="MATH"/>
    <property type="match status" value="1"/>
</dbReference>
<evidence type="ECO:0000313" key="3">
    <source>
        <dbReference type="EMBL" id="PIC47911.1"/>
    </source>
</evidence>